<comment type="caution">
    <text evidence="3">The sequence shown here is derived from an EMBL/GenBank/DDBJ whole genome shotgun (WGS) entry which is preliminary data.</text>
</comment>
<evidence type="ECO:0000313" key="3">
    <source>
        <dbReference type="EMBL" id="HGH60016.1"/>
    </source>
</evidence>
<gene>
    <name evidence="3" type="ORF">ENV54_01810</name>
</gene>
<dbReference type="EMBL" id="DTGT01000058">
    <property type="protein sequence ID" value="HGH60016.1"/>
    <property type="molecule type" value="Genomic_DNA"/>
</dbReference>
<organism evidence="3">
    <name type="scientific">Desulfomonile tiedjei</name>
    <dbReference type="NCBI Taxonomy" id="2358"/>
    <lineage>
        <taxon>Bacteria</taxon>
        <taxon>Pseudomonadati</taxon>
        <taxon>Thermodesulfobacteriota</taxon>
        <taxon>Desulfomonilia</taxon>
        <taxon>Desulfomonilales</taxon>
        <taxon>Desulfomonilaceae</taxon>
        <taxon>Desulfomonile</taxon>
    </lineage>
</organism>
<sequence>MTMWIASSRSSGSAAREVRVAAKNDYDALVVGAGVGGLTVASLLAHEGWKTALIEQADRVGGRAMTLSGHEIMERGESWYRSVLGRQYTWLAACDPGFDEIVRRRLIGGYQLDIGYHGVSLNGRGYFYDLEQIIGSGEQDAVEFVGNVNATYVDDDWYLDFHAGKMDSRIKAMVKETGLPFLDFFLAPLSMQEADYERWERVSVGQWLRDTSIARHRVLSKMIHGVATLITTINDPDEISIGDIWRYMGQVLNPRFSKGIARWPSGFVKGGIGRWMESIARRFLQKGGQLLLNARMTHIHVRSGKVQGIRIKTEREEVDLSAPIVVSTIPIQDTFHYVDADPFPQDWVKRAASLRGYGAIAPYFGLRHLVLPQEQWDKGTKDTCVIPRDKGLSHDVFMCWNIQSHQDPYCAPTGRHLLTAYAPVTEDEARDQALMQWACKRIVDYFETRYPGFKESVEWALFPVSWRLEGVAKDIQQAGTRKPAVKAPGLQGLFFAGDTVRGYGVAMDCACAAGLICAATITGKDYGVH</sequence>
<evidence type="ECO:0000256" key="1">
    <source>
        <dbReference type="ARBA" id="ARBA00006046"/>
    </source>
</evidence>
<dbReference type="PANTHER" id="PTHR43734">
    <property type="entry name" value="PHYTOENE DESATURASE"/>
    <property type="match status" value="1"/>
</dbReference>
<dbReference type="GO" id="GO:0016491">
    <property type="term" value="F:oxidoreductase activity"/>
    <property type="evidence" value="ECO:0007669"/>
    <property type="project" value="InterPro"/>
</dbReference>
<reference evidence="3" key="1">
    <citation type="journal article" date="2020" name="mSystems">
        <title>Genome- and Community-Level Interaction Insights into Carbon Utilization and Element Cycling Functions of Hydrothermarchaeota in Hydrothermal Sediment.</title>
        <authorList>
            <person name="Zhou Z."/>
            <person name="Liu Y."/>
            <person name="Xu W."/>
            <person name="Pan J."/>
            <person name="Luo Z.H."/>
            <person name="Li M."/>
        </authorList>
    </citation>
    <scope>NUCLEOTIDE SEQUENCE [LARGE SCALE GENOMIC DNA]</scope>
    <source>
        <strain evidence="3">SpSt-769</strain>
    </source>
</reference>
<proteinExistence type="inferred from homology"/>
<dbReference type="AlphaFoldDB" id="A0A7C4EV84"/>
<feature type="domain" description="Amine oxidase" evidence="2">
    <location>
        <begin position="243"/>
        <end position="521"/>
    </location>
</feature>
<dbReference type="InterPro" id="IPR036188">
    <property type="entry name" value="FAD/NAD-bd_sf"/>
</dbReference>
<dbReference type="PANTHER" id="PTHR43734:SF1">
    <property type="entry name" value="PHYTOENE DESATURASE"/>
    <property type="match status" value="1"/>
</dbReference>
<dbReference type="Pfam" id="PF01593">
    <property type="entry name" value="Amino_oxidase"/>
    <property type="match status" value="1"/>
</dbReference>
<name>A0A7C4EV84_9BACT</name>
<comment type="similarity">
    <text evidence="1">Belongs to the carotenoid/retinoid oxidoreductase family.</text>
</comment>
<accession>A0A7C4EV84</accession>
<dbReference type="Pfam" id="PF13450">
    <property type="entry name" value="NAD_binding_8"/>
    <property type="match status" value="1"/>
</dbReference>
<dbReference type="InterPro" id="IPR002937">
    <property type="entry name" value="Amino_oxidase"/>
</dbReference>
<dbReference type="Gene3D" id="3.50.50.60">
    <property type="entry name" value="FAD/NAD(P)-binding domain"/>
    <property type="match status" value="2"/>
</dbReference>
<evidence type="ECO:0000259" key="2">
    <source>
        <dbReference type="Pfam" id="PF01593"/>
    </source>
</evidence>
<protein>
    <submittedName>
        <fullName evidence="3">NAD(P)/FAD-dependent oxidoreductase</fullName>
    </submittedName>
</protein>
<dbReference type="SUPFAM" id="SSF51905">
    <property type="entry name" value="FAD/NAD(P)-binding domain"/>
    <property type="match status" value="1"/>
</dbReference>